<comment type="similarity">
    <text evidence="1">Belongs to the MEMO1 family.</text>
</comment>
<name>A0A0P1B9U8_9BASI</name>
<dbReference type="GO" id="GO:0051213">
    <property type="term" value="F:dioxygenase activity"/>
    <property type="evidence" value="ECO:0007669"/>
    <property type="project" value="UniProtKB-KW"/>
</dbReference>
<dbReference type="Pfam" id="PF01875">
    <property type="entry name" value="Memo"/>
    <property type="match status" value="1"/>
</dbReference>
<dbReference type="InterPro" id="IPR002737">
    <property type="entry name" value="MEMO1_fam"/>
</dbReference>
<protein>
    <submittedName>
        <fullName evidence="2">Predicted dioxygenase</fullName>
    </submittedName>
</protein>
<reference evidence="2 3" key="1">
    <citation type="submission" date="2014-09" db="EMBL/GenBank/DDBJ databases">
        <authorList>
            <person name="Magalhaes I.L.F."/>
            <person name="Oliveira U."/>
            <person name="Santos F.R."/>
            <person name="Vidigal T.H.D.A."/>
            <person name="Brescovit A.D."/>
            <person name="Santos A.J."/>
        </authorList>
    </citation>
    <scope>NUCLEOTIDE SEQUENCE [LARGE SCALE GENOMIC DNA]</scope>
</reference>
<dbReference type="HAMAP" id="MF_00055">
    <property type="entry name" value="MEMO1"/>
    <property type="match status" value="1"/>
</dbReference>
<proteinExistence type="inferred from homology"/>
<dbReference type="PANTHER" id="PTHR11060">
    <property type="entry name" value="PROTEIN MEMO1"/>
    <property type="match status" value="1"/>
</dbReference>
<dbReference type="EMBL" id="CCYA01000118">
    <property type="protein sequence ID" value="CEH12086.1"/>
    <property type="molecule type" value="Genomic_DNA"/>
</dbReference>
<dbReference type="Gene3D" id="3.40.830.10">
    <property type="entry name" value="LigB-like"/>
    <property type="match status" value="1"/>
</dbReference>
<evidence type="ECO:0000313" key="2">
    <source>
        <dbReference type="EMBL" id="CEH12086.1"/>
    </source>
</evidence>
<sequence>MTTRQATHAGSWYTSSRSQLDSSLNGWLQAVKPSEIPPRGVSAADVDVDGQLGYKRTQQAGGDAEKLSLPVDGCRAVIAPHAGYSYSGPAAAWAYATINPEKHKRIFILGPSHHHYLSGCALSKCQKYATPIGDLPLDLDTIGELRGTGEFEDMSLSTDEDEHSIEMHLPYVRKIWQQADIKIVPILVGSTDFDAETKYGRLLAPYLADPETFVVVSSDFCHWGSRFRYTHYHAPPAAPTQLRSSSTLATTTPIHMSIRALDAEGMSCISFPSPAPFVGSNESDTSTQREVVPDAKSASEARNVWNDYLEAHHNTICGRHPIGVLLAALEELQRRGHSSECRFTRYEQSSQCLTARDSSVSYASAFIRIHSASS</sequence>
<dbReference type="PANTHER" id="PTHR11060:SF0">
    <property type="entry name" value="PROTEIN MEMO1"/>
    <property type="match status" value="1"/>
</dbReference>
<organism evidence="2 3">
    <name type="scientific">Ceraceosorus bombacis</name>
    <dbReference type="NCBI Taxonomy" id="401625"/>
    <lineage>
        <taxon>Eukaryota</taxon>
        <taxon>Fungi</taxon>
        <taxon>Dikarya</taxon>
        <taxon>Basidiomycota</taxon>
        <taxon>Ustilaginomycotina</taxon>
        <taxon>Exobasidiomycetes</taxon>
        <taxon>Ceraceosorales</taxon>
        <taxon>Ceraceosoraceae</taxon>
        <taxon>Ceraceosorus</taxon>
    </lineage>
</organism>
<dbReference type="AlphaFoldDB" id="A0A0P1B9U8"/>
<evidence type="ECO:0000256" key="1">
    <source>
        <dbReference type="ARBA" id="ARBA00006315"/>
    </source>
</evidence>
<dbReference type="NCBIfam" id="TIGR04336">
    <property type="entry name" value="AmmeMemoSam_B"/>
    <property type="match status" value="1"/>
</dbReference>
<accession>A0A0P1B9U8</accession>
<dbReference type="Proteomes" id="UP000054845">
    <property type="component" value="Unassembled WGS sequence"/>
</dbReference>
<keyword evidence="2" id="KW-0223">Dioxygenase</keyword>
<dbReference type="STRING" id="401625.A0A0P1B9U8"/>
<dbReference type="CDD" id="cd07361">
    <property type="entry name" value="MEMO_like"/>
    <property type="match status" value="1"/>
</dbReference>
<keyword evidence="2" id="KW-0560">Oxidoreductase</keyword>
<keyword evidence="3" id="KW-1185">Reference proteome</keyword>
<dbReference type="OrthoDB" id="417112at2759"/>
<evidence type="ECO:0000313" key="3">
    <source>
        <dbReference type="Proteomes" id="UP000054845"/>
    </source>
</evidence>